<dbReference type="InterPro" id="IPR050183">
    <property type="entry name" value="DsbB"/>
</dbReference>
<evidence type="ECO:0000256" key="15">
    <source>
        <dbReference type="SAM" id="Phobius"/>
    </source>
</evidence>
<dbReference type="Pfam" id="PF02600">
    <property type="entry name" value="DsbB"/>
    <property type="match status" value="1"/>
</dbReference>
<evidence type="ECO:0000256" key="12">
    <source>
        <dbReference type="ARBA" id="ARBA00023186"/>
    </source>
</evidence>
<keyword evidence="13 14" id="KW-0676">Redox-active center</keyword>
<feature type="topological domain" description="Cytoplasmic" evidence="14">
    <location>
        <begin position="1"/>
        <end position="8"/>
    </location>
</feature>
<evidence type="ECO:0000256" key="6">
    <source>
        <dbReference type="ARBA" id="ARBA00022692"/>
    </source>
</evidence>
<evidence type="ECO:0000256" key="10">
    <source>
        <dbReference type="ARBA" id="ARBA00023136"/>
    </source>
</evidence>
<feature type="transmembrane region" description="Helical" evidence="15">
    <location>
        <begin position="65"/>
        <end position="87"/>
    </location>
</feature>
<protein>
    <recommendedName>
        <fullName evidence="14">Disulfide bond formation protein B</fullName>
    </recommendedName>
    <alternativeName>
        <fullName evidence="14">Disulfide oxidoreductase</fullName>
    </alternativeName>
</protein>
<evidence type="ECO:0000256" key="1">
    <source>
        <dbReference type="ARBA" id="ARBA00004429"/>
    </source>
</evidence>
<evidence type="ECO:0000256" key="13">
    <source>
        <dbReference type="ARBA" id="ARBA00023284"/>
    </source>
</evidence>
<dbReference type="AlphaFoldDB" id="A0A840RDB2"/>
<dbReference type="InterPro" id="IPR003752">
    <property type="entry name" value="DiS_bond_form_DsbB/BdbC"/>
</dbReference>
<evidence type="ECO:0000256" key="7">
    <source>
        <dbReference type="ARBA" id="ARBA00022982"/>
    </source>
</evidence>
<evidence type="ECO:0000256" key="2">
    <source>
        <dbReference type="ARBA" id="ARBA00008823"/>
    </source>
</evidence>
<evidence type="ECO:0000256" key="9">
    <source>
        <dbReference type="ARBA" id="ARBA00023002"/>
    </source>
</evidence>
<keyword evidence="12 14" id="KW-0143">Chaperone</keyword>
<dbReference type="RefSeq" id="WP_184098326.1">
    <property type="nucleotide sequence ID" value="NZ_JACHHN010000002.1"/>
</dbReference>
<proteinExistence type="inferred from homology"/>
<comment type="subcellular location">
    <subcellularLocation>
        <location evidence="1">Cell inner membrane</location>
        <topology evidence="1">Multi-pass membrane protein</topology>
    </subcellularLocation>
    <subcellularLocation>
        <location evidence="14">Cell membrane</location>
        <topology evidence="14">Multi-pass membrane protein</topology>
    </subcellularLocation>
</comment>
<dbReference type="PANTHER" id="PTHR36570:SF3">
    <property type="entry name" value="DISULFIDE BOND FORMATION PROTEIN B"/>
    <property type="match status" value="1"/>
</dbReference>
<keyword evidence="11 14" id="KW-1015">Disulfide bond</keyword>
<reference evidence="16 17" key="1">
    <citation type="submission" date="2020-08" db="EMBL/GenBank/DDBJ databases">
        <title>Genomic Encyclopedia of Type Strains, Phase IV (KMG-IV): sequencing the most valuable type-strain genomes for metagenomic binning, comparative biology and taxonomic classification.</title>
        <authorList>
            <person name="Goeker M."/>
        </authorList>
    </citation>
    <scope>NUCLEOTIDE SEQUENCE [LARGE SCALE GENOMIC DNA]</scope>
    <source>
        <strain evidence="16 17">DSM 18233</strain>
    </source>
</reference>
<comment type="function">
    <text evidence="14">Required for disulfide bond formation in some periplasmic proteins. Acts by oxidizing the DsbA protein.</text>
</comment>
<dbReference type="HAMAP" id="MF_00286">
    <property type="entry name" value="DsbB"/>
    <property type="match status" value="1"/>
</dbReference>
<evidence type="ECO:0000256" key="11">
    <source>
        <dbReference type="ARBA" id="ARBA00023157"/>
    </source>
</evidence>
<evidence type="ECO:0000313" key="17">
    <source>
        <dbReference type="Proteomes" id="UP000543030"/>
    </source>
</evidence>
<name>A0A840RDB2_9NEIS</name>
<comment type="similarity">
    <text evidence="2 14">Belongs to the DsbB family.</text>
</comment>
<sequence length="166" mass="18495">MFVRWRLGFLALSLICGGAIGYALYLQYQEFLSPCPLCIFQRVGIISFGLVSLLAALFPLRRATWFWPALLTLVGLAGASVSARQVYLQYFLTDKSSLGSCGPGLEYMLDNQPWLQVFRSVLVGHGECAVIDWKFLGLSLPCWTLVLFLALIAAAWLIRAWQGGRK</sequence>
<organism evidence="16 17">
    <name type="scientific">Silvimonas terrae</name>
    <dbReference type="NCBI Taxonomy" id="300266"/>
    <lineage>
        <taxon>Bacteria</taxon>
        <taxon>Pseudomonadati</taxon>
        <taxon>Pseudomonadota</taxon>
        <taxon>Betaproteobacteria</taxon>
        <taxon>Neisseriales</taxon>
        <taxon>Chitinibacteraceae</taxon>
        <taxon>Silvimonas</taxon>
    </lineage>
</organism>
<dbReference type="GO" id="GO:0009055">
    <property type="term" value="F:electron transfer activity"/>
    <property type="evidence" value="ECO:0007669"/>
    <property type="project" value="UniProtKB-UniRule"/>
</dbReference>
<comment type="caution">
    <text evidence="16">The sequence shown here is derived from an EMBL/GenBank/DDBJ whole genome shotgun (WGS) entry which is preliminary data.</text>
</comment>
<keyword evidence="4 14" id="KW-1003">Cell membrane</keyword>
<dbReference type="GO" id="GO:0015035">
    <property type="term" value="F:protein-disulfide reductase activity"/>
    <property type="evidence" value="ECO:0007669"/>
    <property type="project" value="UniProtKB-UniRule"/>
</dbReference>
<evidence type="ECO:0000256" key="8">
    <source>
        <dbReference type="ARBA" id="ARBA00022989"/>
    </source>
</evidence>
<evidence type="ECO:0000313" key="16">
    <source>
        <dbReference type="EMBL" id="MBB5190350.1"/>
    </source>
</evidence>
<dbReference type="Gene3D" id="1.20.1550.10">
    <property type="entry name" value="DsbB-like"/>
    <property type="match status" value="1"/>
</dbReference>
<feature type="disulfide bond" description="Redox-active" evidence="14">
    <location>
        <begin position="35"/>
        <end position="38"/>
    </location>
</feature>
<feature type="transmembrane region" description="Helical" evidence="15">
    <location>
        <begin position="135"/>
        <end position="158"/>
    </location>
</feature>
<dbReference type="InterPro" id="IPR023380">
    <property type="entry name" value="DsbB-like_sf"/>
</dbReference>
<dbReference type="GO" id="GO:0005886">
    <property type="term" value="C:plasma membrane"/>
    <property type="evidence" value="ECO:0007669"/>
    <property type="project" value="UniProtKB-SubCell"/>
</dbReference>
<evidence type="ECO:0000256" key="14">
    <source>
        <dbReference type="HAMAP-Rule" id="MF_00286"/>
    </source>
</evidence>
<dbReference type="SUPFAM" id="SSF158442">
    <property type="entry name" value="DsbB-like"/>
    <property type="match status" value="1"/>
</dbReference>
<keyword evidence="5" id="KW-0997">Cell inner membrane</keyword>
<keyword evidence="9 14" id="KW-0560">Oxidoreductase</keyword>
<evidence type="ECO:0000256" key="5">
    <source>
        <dbReference type="ARBA" id="ARBA00022519"/>
    </source>
</evidence>
<keyword evidence="17" id="KW-1185">Reference proteome</keyword>
<dbReference type="PANTHER" id="PTHR36570">
    <property type="entry name" value="DISULFIDE BOND FORMATION PROTEIN B"/>
    <property type="match status" value="1"/>
</dbReference>
<dbReference type="InterPro" id="IPR022920">
    <property type="entry name" value="Disulphide_bond_form_DsbB"/>
</dbReference>
<feature type="topological domain" description="Periplasmic" evidence="14">
    <location>
        <begin position="26"/>
        <end position="43"/>
    </location>
</feature>
<feature type="transmembrane region" description="Helical" evidence="15">
    <location>
        <begin position="39"/>
        <end position="58"/>
    </location>
</feature>
<dbReference type="Proteomes" id="UP000543030">
    <property type="component" value="Unassembled WGS sequence"/>
</dbReference>
<keyword evidence="8 14" id="KW-1133">Transmembrane helix</keyword>
<comment type="caution">
    <text evidence="14">Lacks conserved residue(s) required for the propagation of feature annotation.</text>
</comment>
<keyword evidence="6 14" id="KW-0812">Transmembrane</keyword>
<accession>A0A840RDB2</accession>
<keyword evidence="10 14" id="KW-0472">Membrane</keyword>
<feature type="topological domain" description="Cytoplasmic" evidence="14">
    <location>
        <begin position="60"/>
        <end position="65"/>
    </location>
</feature>
<keyword evidence="7 14" id="KW-0249">Electron transport</keyword>
<evidence type="ECO:0000256" key="3">
    <source>
        <dbReference type="ARBA" id="ARBA00022448"/>
    </source>
</evidence>
<feature type="topological domain" description="Cytoplasmic" evidence="14">
    <location>
        <begin position="162"/>
        <end position="166"/>
    </location>
</feature>
<dbReference type="GO" id="GO:0006457">
    <property type="term" value="P:protein folding"/>
    <property type="evidence" value="ECO:0007669"/>
    <property type="project" value="InterPro"/>
</dbReference>
<gene>
    <name evidence="14" type="primary">dsbB</name>
    <name evidence="16" type="ORF">HNQ50_001072</name>
</gene>
<evidence type="ECO:0000256" key="4">
    <source>
        <dbReference type="ARBA" id="ARBA00022475"/>
    </source>
</evidence>
<dbReference type="EMBL" id="JACHHN010000002">
    <property type="protein sequence ID" value="MBB5190350.1"/>
    <property type="molecule type" value="Genomic_DNA"/>
</dbReference>
<keyword evidence="3 14" id="KW-0813">Transport</keyword>